<dbReference type="STRING" id="1385513.N780_06100"/>
<dbReference type="SUPFAM" id="SSF88659">
    <property type="entry name" value="Sigma3 and sigma4 domains of RNA polymerase sigma factors"/>
    <property type="match status" value="1"/>
</dbReference>
<keyword evidence="8" id="KW-1185">Reference proteome</keyword>
<dbReference type="PANTHER" id="PTHR43133">
    <property type="entry name" value="RNA POLYMERASE ECF-TYPE SIGMA FACTO"/>
    <property type="match status" value="1"/>
</dbReference>
<protein>
    <submittedName>
        <fullName evidence="7">RNA polymerase subunit sigma</fullName>
    </submittedName>
</protein>
<evidence type="ECO:0000256" key="3">
    <source>
        <dbReference type="ARBA" id="ARBA00023082"/>
    </source>
</evidence>
<comment type="similarity">
    <text evidence="1">Belongs to the sigma-70 factor family. ECF subfamily.</text>
</comment>
<evidence type="ECO:0000256" key="1">
    <source>
        <dbReference type="ARBA" id="ARBA00010641"/>
    </source>
</evidence>
<dbReference type="InterPro" id="IPR014284">
    <property type="entry name" value="RNA_pol_sigma-70_dom"/>
</dbReference>
<proteinExistence type="inferred from homology"/>
<keyword evidence="2" id="KW-0805">Transcription regulation</keyword>
<dbReference type="Pfam" id="PF04542">
    <property type="entry name" value="Sigma70_r2"/>
    <property type="match status" value="1"/>
</dbReference>
<sequence>MHGEREWNKQQSKQELLTDLMERHGDMVLRIAYTYAKDRARAEDLAQEVFIRCYHSLDSFEERSSYQTWLYRITVNYCKDYVRSWSFRNLIPKSVLPERTDELGSNVMKEVIQNEEKNVLFDQVLKLSIKYREVVILYYYEDLSVDEVASVLDCNSNTVKSRLRRARERLKHLVEGGMIVEE</sequence>
<dbReference type="CDD" id="cd06171">
    <property type="entry name" value="Sigma70_r4"/>
    <property type="match status" value="1"/>
</dbReference>
<comment type="caution">
    <text evidence="7">The sequence shown here is derived from an EMBL/GenBank/DDBJ whole genome shotgun (WGS) entry which is preliminary data.</text>
</comment>
<dbReference type="InterPro" id="IPR007627">
    <property type="entry name" value="RNA_pol_sigma70_r2"/>
</dbReference>
<evidence type="ECO:0000256" key="4">
    <source>
        <dbReference type="ARBA" id="ARBA00023163"/>
    </source>
</evidence>
<dbReference type="Pfam" id="PF08281">
    <property type="entry name" value="Sigma70_r4_2"/>
    <property type="match status" value="1"/>
</dbReference>
<feature type="domain" description="RNA polymerase sigma-70 region 2" evidence="5">
    <location>
        <begin position="20"/>
        <end position="84"/>
    </location>
</feature>
<gene>
    <name evidence="7" type="ORF">N780_06100</name>
</gene>
<dbReference type="Gene3D" id="1.10.1740.10">
    <property type="match status" value="1"/>
</dbReference>
<evidence type="ECO:0000259" key="6">
    <source>
        <dbReference type="Pfam" id="PF08281"/>
    </source>
</evidence>
<dbReference type="AlphaFoldDB" id="A0A0A2V990"/>
<dbReference type="GO" id="GO:0016987">
    <property type="term" value="F:sigma factor activity"/>
    <property type="evidence" value="ECO:0007669"/>
    <property type="project" value="UniProtKB-KW"/>
</dbReference>
<dbReference type="InterPro" id="IPR013249">
    <property type="entry name" value="RNA_pol_sigma70_r4_t2"/>
</dbReference>
<feature type="domain" description="RNA polymerase sigma factor 70 region 4 type 2" evidence="6">
    <location>
        <begin position="124"/>
        <end position="170"/>
    </location>
</feature>
<dbReference type="GO" id="GO:0006352">
    <property type="term" value="P:DNA-templated transcription initiation"/>
    <property type="evidence" value="ECO:0007669"/>
    <property type="project" value="InterPro"/>
</dbReference>
<dbReference type="InterPro" id="IPR036388">
    <property type="entry name" value="WH-like_DNA-bd_sf"/>
</dbReference>
<dbReference type="GO" id="GO:0003677">
    <property type="term" value="F:DNA binding"/>
    <property type="evidence" value="ECO:0007669"/>
    <property type="project" value="InterPro"/>
</dbReference>
<dbReference type="NCBIfam" id="TIGR02937">
    <property type="entry name" value="sigma70-ECF"/>
    <property type="match status" value="1"/>
</dbReference>
<keyword evidence="4" id="KW-0804">Transcription</keyword>
<dbReference type="OrthoDB" id="9794508at2"/>
<dbReference type="InterPro" id="IPR039425">
    <property type="entry name" value="RNA_pol_sigma-70-like"/>
</dbReference>
<dbReference type="EMBL" id="AVBG01000014">
    <property type="protein sequence ID" value="KGP90265.1"/>
    <property type="molecule type" value="Genomic_DNA"/>
</dbReference>
<evidence type="ECO:0000313" key="7">
    <source>
        <dbReference type="EMBL" id="KGP90265.1"/>
    </source>
</evidence>
<dbReference type="InterPro" id="IPR013324">
    <property type="entry name" value="RNA_pol_sigma_r3/r4-like"/>
</dbReference>
<dbReference type="NCBIfam" id="NF006930">
    <property type="entry name" value="PRK09415.1"/>
    <property type="match status" value="1"/>
</dbReference>
<evidence type="ECO:0000256" key="2">
    <source>
        <dbReference type="ARBA" id="ARBA00023015"/>
    </source>
</evidence>
<dbReference type="InterPro" id="IPR013325">
    <property type="entry name" value="RNA_pol_sigma_r2"/>
</dbReference>
<dbReference type="SUPFAM" id="SSF88946">
    <property type="entry name" value="Sigma2 domain of RNA polymerase sigma factors"/>
    <property type="match status" value="1"/>
</dbReference>
<dbReference type="eggNOG" id="COG1595">
    <property type="taxonomic scope" value="Bacteria"/>
</dbReference>
<dbReference type="PANTHER" id="PTHR43133:SF60">
    <property type="entry name" value="RNA POLYMERASE SIGMA FACTOR SIGV"/>
    <property type="match status" value="1"/>
</dbReference>
<keyword evidence="3" id="KW-0731">Sigma factor</keyword>
<dbReference type="RefSeq" id="WP_036786375.1">
    <property type="nucleotide sequence ID" value="NZ_AVBG01000014.1"/>
</dbReference>
<dbReference type="Proteomes" id="UP000030153">
    <property type="component" value="Unassembled WGS sequence"/>
</dbReference>
<name>A0A0A2V990_9BACI</name>
<organism evidence="7 8">
    <name type="scientific">Pontibacillus chungwhensis BH030062</name>
    <dbReference type="NCBI Taxonomy" id="1385513"/>
    <lineage>
        <taxon>Bacteria</taxon>
        <taxon>Bacillati</taxon>
        <taxon>Bacillota</taxon>
        <taxon>Bacilli</taxon>
        <taxon>Bacillales</taxon>
        <taxon>Bacillaceae</taxon>
        <taxon>Pontibacillus</taxon>
    </lineage>
</organism>
<evidence type="ECO:0000259" key="5">
    <source>
        <dbReference type="Pfam" id="PF04542"/>
    </source>
</evidence>
<evidence type="ECO:0000313" key="8">
    <source>
        <dbReference type="Proteomes" id="UP000030153"/>
    </source>
</evidence>
<accession>A0A0A2V990</accession>
<dbReference type="Gene3D" id="1.10.10.10">
    <property type="entry name" value="Winged helix-like DNA-binding domain superfamily/Winged helix DNA-binding domain"/>
    <property type="match status" value="1"/>
</dbReference>
<reference evidence="7 8" key="1">
    <citation type="submission" date="2013-08" db="EMBL/GenBank/DDBJ databases">
        <title>Genome of Pontibacillus chungwhensis.</title>
        <authorList>
            <person name="Wang Q."/>
            <person name="Wang G."/>
        </authorList>
    </citation>
    <scope>NUCLEOTIDE SEQUENCE [LARGE SCALE GENOMIC DNA]</scope>
    <source>
        <strain evidence="7 8">BH030062</strain>
    </source>
</reference>